<comment type="caution">
    <text evidence="4">The sequence shown here is derived from an EMBL/GenBank/DDBJ whole genome shotgun (WGS) entry which is preliminary data.</text>
</comment>
<evidence type="ECO:0000259" key="3">
    <source>
        <dbReference type="Pfam" id="PF00296"/>
    </source>
</evidence>
<protein>
    <submittedName>
        <fullName evidence="4">Oxidoreductase</fullName>
    </submittedName>
</protein>
<dbReference type="SUPFAM" id="SSF51679">
    <property type="entry name" value="Bacterial luciferase-like"/>
    <property type="match status" value="1"/>
</dbReference>
<dbReference type="PANTHER" id="PTHR30137:SF8">
    <property type="entry name" value="BLR5498 PROTEIN"/>
    <property type="match status" value="1"/>
</dbReference>
<gene>
    <name evidence="4" type="ORF">FC27_GL001576</name>
</gene>
<dbReference type="GO" id="GO:0005829">
    <property type="term" value="C:cytosol"/>
    <property type="evidence" value="ECO:0007669"/>
    <property type="project" value="TreeGrafter"/>
</dbReference>
<evidence type="ECO:0000313" key="5">
    <source>
        <dbReference type="Proteomes" id="UP000051647"/>
    </source>
</evidence>
<accession>A0A0R1S915</accession>
<evidence type="ECO:0000256" key="2">
    <source>
        <dbReference type="ARBA" id="ARBA00023033"/>
    </source>
</evidence>
<name>A0A0R1S915_9LACO</name>
<keyword evidence="2" id="KW-0503">Monooxygenase</keyword>
<sequence>MAFNEDGSKMTYRESLQNILKEGQLADALGIDIFALGEHHREEYSISSPEIMLAALASSTSRIKLSTAVTVLSSDDPVRIYERFATLDGISNGRAQIMLGRGSFTESFPLFGYDLEKYTKLFDEKLALFNELITKDKVTWSGEETQNLANQTVYPRIEKHQLPVFIGIGGTPESVLRTARYNYAMMIAIIGGEAIRFEPYIELYKNATEEYGTQVHQIGVHSHGIITETDQEAYDIGWKYIKQSMDKVGRDRGWPEMTQKRYDFEVGQGAYYVGSVETVAQKIAQTTSELGIDRFDLVYGTGGQLEKTRLETIKLYATKVIPRVKEILVKAGD</sequence>
<dbReference type="InterPro" id="IPR011251">
    <property type="entry name" value="Luciferase-like_dom"/>
</dbReference>
<organism evidence="4 5">
    <name type="scientific">Companilactobacillus versmoldensis DSM 14857 = KCTC 3814</name>
    <dbReference type="NCBI Taxonomy" id="1423815"/>
    <lineage>
        <taxon>Bacteria</taxon>
        <taxon>Bacillati</taxon>
        <taxon>Bacillota</taxon>
        <taxon>Bacilli</taxon>
        <taxon>Lactobacillales</taxon>
        <taxon>Lactobacillaceae</taxon>
        <taxon>Companilactobacillus</taxon>
    </lineage>
</organism>
<dbReference type="AlphaFoldDB" id="A0A0R1S915"/>
<dbReference type="InterPro" id="IPR036661">
    <property type="entry name" value="Luciferase-like_sf"/>
</dbReference>
<dbReference type="Gene3D" id="3.20.20.30">
    <property type="entry name" value="Luciferase-like domain"/>
    <property type="match status" value="1"/>
</dbReference>
<evidence type="ECO:0000256" key="1">
    <source>
        <dbReference type="ARBA" id="ARBA00023002"/>
    </source>
</evidence>
<keyword evidence="5" id="KW-1185">Reference proteome</keyword>
<proteinExistence type="predicted"/>
<dbReference type="Proteomes" id="UP000051647">
    <property type="component" value="Unassembled WGS sequence"/>
</dbReference>
<dbReference type="Pfam" id="PF00296">
    <property type="entry name" value="Bac_luciferase"/>
    <property type="match status" value="1"/>
</dbReference>
<dbReference type="GO" id="GO:0004497">
    <property type="term" value="F:monooxygenase activity"/>
    <property type="evidence" value="ECO:0007669"/>
    <property type="project" value="UniProtKB-KW"/>
</dbReference>
<dbReference type="eggNOG" id="COG2141">
    <property type="taxonomic scope" value="Bacteria"/>
</dbReference>
<reference evidence="4 5" key="1">
    <citation type="journal article" date="2015" name="Genome Announc.">
        <title>Expanding the biotechnology potential of lactobacilli through comparative genomics of 213 strains and associated genera.</title>
        <authorList>
            <person name="Sun Z."/>
            <person name="Harris H.M."/>
            <person name="McCann A."/>
            <person name="Guo C."/>
            <person name="Argimon S."/>
            <person name="Zhang W."/>
            <person name="Yang X."/>
            <person name="Jeffery I.B."/>
            <person name="Cooney J.C."/>
            <person name="Kagawa T.F."/>
            <person name="Liu W."/>
            <person name="Song Y."/>
            <person name="Salvetti E."/>
            <person name="Wrobel A."/>
            <person name="Rasinkangas P."/>
            <person name="Parkhill J."/>
            <person name="Rea M.C."/>
            <person name="O'Sullivan O."/>
            <person name="Ritari J."/>
            <person name="Douillard F.P."/>
            <person name="Paul Ross R."/>
            <person name="Yang R."/>
            <person name="Briner A.E."/>
            <person name="Felis G.E."/>
            <person name="de Vos W.M."/>
            <person name="Barrangou R."/>
            <person name="Klaenhammer T.R."/>
            <person name="Caufield P.W."/>
            <person name="Cui Y."/>
            <person name="Zhang H."/>
            <person name="O'Toole P.W."/>
        </authorList>
    </citation>
    <scope>NUCLEOTIDE SEQUENCE [LARGE SCALE GENOMIC DNA]</scope>
    <source>
        <strain evidence="4 5">DSM 14857</strain>
    </source>
</reference>
<dbReference type="GO" id="GO:0016705">
    <property type="term" value="F:oxidoreductase activity, acting on paired donors, with incorporation or reduction of molecular oxygen"/>
    <property type="evidence" value="ECO:0007669"/>
    <property type="project" value="InterPro"/>
</dbReference>
<dbReference type="PANTHER" id="PTHR30137">
    <property type="entry name" value="LUCIFERASE-LIKE MONOOXYGENASE"/>
    <property type="match status" value="1"/>
</dbReference>
<keyword evidence="1" id="KW-0560">Oxidoreductase</keyword>
<dbReference type="STRING" id="1423815.FC27_GL001576"/>
<dbReference type="PATRIC" id="fig|1423815.3.peg.1612"/>
<feature type="domain" description="Luciferase-like" evidence="3">
    <location>
        <begin position="5"/>
        <end position="293"/>
    </location>
</feature>
<evidence type="ECO:0000313" key="4">
    <source>
        <dbReference type="EMBL" id="KRL65487.1"/>
    </source>
</evidence>
<dbReference type="InterPro" id="IPR050766">
    <property type="entry name" value="Bact_Lucif_Oxidored"/>
</dbReference>
<dbReference type="EMBL" id="AZFA01000035">
    <property type="protein sequence ID" value="KRL65487.1"/>
    <property type="molecule type" value="Genomic_DNA"/>
</dbReference>